<dbReference type="AlphaFoldDB" id="A0A0A0DCY1"/>
<keyword evidence="2" id="KW-0547">Nucleotide-binding</keyword>
<dbReference type="Proteomes" id="UP000029995">
    <property type="component" value="Unassembled WGS sequence"/>
</dbReference>
<evidence type="ECO:0000256" key="4">
    <source>
        <dbReference type="ARBA" id="ARBA00022917"/>
    </source>
</evidence>
<comment type="caution">
    <text evidence="8">The sequence shown here is derived from an EMBL/GenBank/DDBJ whole genome shotgun (WGS) entry which is preliminary data.</text>
</comment>
<keyword evidence="4" id="KW-0648">Protein biosynthesis</keyword>
<comment type="function">
    <text evidence="6">Catalyzes the GTP-dependent ribosomal translocation step during translation elongation. During this step, the ribosome changes from the pre-translocational (PRE) to the post-translocational (POST) state as the newly formed A-site-bound peptidyl-tRNA and P-site-bound deacylated tRNA move to the P and E sites, respectively. Catalyzes the coordinated movement of the two tRNA molecules, the mRNA and conformational changes in the ribosome.</text>
</comment>
<dbReference type="Gene3D" id="3.30.70.870">
    <property type="entry name" value="Elongation Factor G (Translational Gtpase), domain 3"/>
    <property type="match status" value="1"/>
</dbReference>
<dbReference type="InterPro" id="IPR053905">
    <property type="entry name" value="EF-G-like_DII"/>
</dbReference>
<dbReference type="SMART" id="SM00838">
    <property type="entry name" value="EFG_C"/>
    <property type="match status" value="1"/>
</dbReference>
<dbReference type="GO" id="GO:0003924">
    <property type="term" value="F:GTPase activity"/>
    <property type="evidence" value="ECO:0007669"/>
    <property type="project" value="InterPro"/>
</dbReference>
<dbReference type="PANTHER" id="PTHR43261:SF7">
    <property type="entry name" value="ELONGATION FACTOR G-LIKE PROTEIN"/>
    <property type="match status" value="1"/>
</dbReference>
<dbReference type="NCBIfam" id="NF009891">
    <property type="entry name" value="PRK13351.1-1"/>
    <property type="match status" value="1"/>
</dbReference>
<dbReference type="Gene3D" id="3.30.70.240">
    <property type="match status" value="1"/>
</dbReference>
<dbReference type="GO" id="GO:0097216">
    <property type="term" value="F:guanosine tetraphosphate binding"/>
    <property type="evidence" value="ECO:0007669"/>
    <property type="project" value="UniProtKB-ARBA"/>
</dbReference>
<dbReference type="NCBIfam" id="NF009379">
    <property type="entry name" value="PRK12740.1-3"/>
    <property type="match status" value="1"/>
</dbReference>
<sequence length="680" mass="74227">MRMPQERPAPRYRCAALVGPYSSGKTTLMEALLHSAGAIPRKGSVAQKNTVGDASAEARARQMTIEPNLASCRYLDEDWTLIDCSGSVELAHDAMAALMVADIAVVVAEADPDRAVILAPMLRFLDEHEIPHILFINKMDRSDIRMRDLLAALQQVSSRPLLLREVPIRDGDSVSGYVDLVSGRAYKWRENQSSDLIEAPGDIKPRQDEARQTLLESLADFDDALLEQLLEDKIPAPKEIYTQLTRDLQQDLIVPVFFGSAEHGNGVTRLWKALRHEAPAHDAAATRLGYDAHGGFAATVFKTQHQPHTGKLSLARIWSGRLADNGNLGSRRISGLYRLKGGENQKLAEAGPGEIVGIARLDDLATGQTLRADGTAEATWNWPKPAEPVHAVALSLSDRKDDVKLTTSLAKLCEEDTALSVHHVDATGELTLAGQGDIQLQIAVERLKSRFNVAVTTVPTRTAYRETIRRPTKQHSRFKRQTGGHGQFADIQVEIRPLPRGEGFVFDNKVVGGAVPKNYIPAVEAGAREAMNRGPLGFPVVDVAVALVDGQHHSVDSSDQAFRTVAQMAMAEGLANCDPVLLEPIQAVSIAVPAEYTAKVHAIVSSRRGQILGMTAREGWTGWDQIECQLPEAEMHGLAVELRSVTLGVGSFTARFDHLQELMGRIAEQVVEERRRAVAA</sequence>
<dbReference type="GO" id="GO:0032790">
    <property type="term" value="P:ribosome disassembly"/>
    <property type="evidence" value="ECO:0007669"/>
    <property type="project" value="TreeGrafter"/>
</dbReference>
<dbReference type="SUPFAM" id="SSF52540">
    <property type="entry name" value="P-loop containing nucleoside triphosphate hydrolases"/>
    <property type="match status" value="1"/>
</dbReference>
<evidence type="ECO:0000256" key="6">
    <source>
        <dbReference type="ARBA" id="ARBA00024731"/>
    </source>
</evidence>
<dbReference type="SUPFAM" id="SSF54980">
    <property type="entry name" value="EF-G C-terminal domain-like"/>
    <property type="match status" value="2"/>
</dbReference>
<dbReference type="InterPro" id="IPR035647">
    <property type="entry name" value="EFG_III/V"/>
</dbReference>
<dbReference type="Pfam" id="PF00009">
    <property type="entry name" value="GTP_EFTU"/>
    <property type="match status" value="1"/>
</dbReference>
<dbReference type="CDD" id="cd01434">
    <property type="entry name" value="EFG_mtEFG1_IV"/>
    <property type="match status" value="1"/>
</dbReference>
<dbReference type="InterPro" id="IPR009000">
    <property type="entry name" value="Transl_B-barrel_sf"/>
</dbReference>
<dbReference type="FunFam" id="3.30.70.240:FF:000001">
    <property type="entry name" value="Elongation factor G"/>
    <property type="match status" value="1"/>
</dbReference>
<dbReference type="InterPro" id="IPR005517">
    <property type="entry name" value="Transl_elong_EFG/EF2_IV"/>
</dbReference>
<dbReference type="GO" id="GO:0005525">
    <property type="term" value="F:GTP binding"/>
    <property type="evidence" value="ECO:0007669"/>
    <property type="project" value="UniProtKB-KW"/>
</dbReference>
<dbReference type="PROSITE" id="PS51722">
    <property type="entry name" value="G_TR_2"/>
    <property type="match status" value="1"/>
</dbReference>
<dbReference type="InterPro" id="IPR041095">
    <property type="entry name" value="EFG_II"/>
</dbReference>
<dbReference type="InterPro" id="IPR000640">
    <property type="entry name" value="EFG_V-like"/>
</dbReference>
<organism evidence="8 9">
    <name type="scientific">Inquilinus limosus MP06</name>
    <dbReference type="NCBI Taxonomy" id="1398085"/>
    <lineage>
        <taxon>Bacteria</taxon>
        <taxon>Pseudomonadati</taxon>
        <taxon>Pseudomonadota</taxon>
        <taxon>Alphaproteobacteria</taxon>
        <taxon>Rhodospirillales</taxon>
        <taxon>Rhodospirillaceae</taxon>
        <taxon>Inquilinus</taxon>
    </lineage>
</organism>
<dbReference type="InterPro" id="IPR014721">
    <property type="entry name" value="Ribsml_uS5_D2-typ_fold_subgr"/>
</dbReference>
<evidence type="ECO:0000256" key="2">
    <source>
        <dbReference type="ARBA" id="ARBA00022741"/>
    </source>
</evidence>
<dbReference type="FunFam" id="3.30.230.10:FF:000003">
    <property type="entry name" value="Elongation factor G"/>
    <property type="match status" value="1"/>
</dbReference>
<dbReference type="InterPro" id="IPR035649">
    <property type="entry name" value="EFG_V"/>
</dbReference>
<accession>A0A0A0DCY1</accession>
<dbReference type="Pfam" id="PF00679">
    <property type="entry name" value="EFG_C"/>
    <property type="match status" value="1"/>
</dbReference>
<dbReference type="Gene3D" id="3.30.230.10">
    <property type="match status" value="1"/>
</dbReference>
<dbReference type="CDD" id="cd03713">
    <property type="entry name" value="EFG_mtEFG_C"/>
    <property type="match status" value="1"/>
</dbReference>
<name>A0A0A0DCY1_9PROT</name>
<evidence type="ECO:0000256" key="3">
    <source>
        <dbReference type="ARBA" id="ARBA00022768"/>
    </source>
</evidence>
<dbReference type="Gene3D" id="2.40.30.10">
    <property type="entry name" value="Translation factors"/>
    <property type="match status" value="1"/>
</dbReference>
<dbReference type="SMART" id="SM00889">
    <property type="entry name" value="EFG_IV"/>
    <property type="match status" value="1"/>
</dbReference>
<dbReference type="InterPro" id="IPR000795">
    <property type="entry name" value="T_Tr_GTP-bd_dom"/>
</dbReference>
<dbReference type="PANTHER" id="PTHR43261">
    <property type="entry name" value="TRANSLATION ELONGATION FACTOR G-RELATED"/>
    <property type="match status" value="1"/>
</dbReference>
<evidence type="ECO:0000256" key="5">
    <source>
        <dbReference type="ARBA" id="ARBA00023134"/>
    </source>
</evidence>
<dbReference type="InterPro" id="IPR047872">
    <property type="entry name" value="EFG_IV"/>
</dbReference>
<dbReference type="GO" id="GO:0003746">
    <property type="term" value="F:translation elongation factor activity"/>
    <property type="evidence" value="ECO:0007669"/>
    <property type="project" value="UniProtKB-KW"/>
</dbReference>
<dbReference type="Pfam" id="PF03764">
    <property type="entry name" value="EFG_IV"/>
    <property type="match status" value="1"/>
</dbReference>
<dbReference type="CDD" id="cd04170">
    <property type="entry name" value="EF-G_bact"/>
    <property type="match status" value="1"/>
</dbReference>
<dbReference type="Pfam" id="PF14492">
    <property type="entry name" value="EFG_III"/>
    <property type="match status" value="1"/>
</dbReference>
<protein>
    <recommendedName>
        <fullName evidence="1">Elongation factor G</fullName>
    </recommendedName>
</protein>
<dbReference type="InterPro" id="IPR027417">
    <property type="entry name" value="P-loop_NTPase"/>
</dbReference>
<evidence type="ECO:0000313" key="8">
    <source>
        <dbReference type="EMBL" id="KGM35768.1"/>
    </source>
</evidence>
<keyword evidence="5" id="KW-0342">GTP-binding</keyword>
<proteinExistence type="predicted"/>
<evidence type="ECO:0000259" key="7">
    <source>
        <dbReference type="PROSITE" id="PS51722"/>
    </source>
</evidence>
<dbReference type="Gene3D" id="3.40.50.300">
    <property type="entry name" value="P-loop containing nucleotide triphosphate hydrolases"/>
    <property type="match status" value="1"/>
</dbReference>
<gene>
    <name evidence="8" type="ORF">P409_02475</name>
</gene>
<reference evidence="8 9" key="1">
    <citation type="submission" date="2014-01" db="EMBL/GenBank/DDBJ databases">
        <title>Genome sequence determination for a cystic fibrosis isolate, Inquilinus limosus.</title>
        <authorList>
            <person name="Pino M."/>
            <person name="Di Conza J."/>
            <person name="Gutkind G."/>
        </authorList>
    </citation>
    <scope>NUCLEOTIDE SEQUENCE [LARGE SCALE GENOMIC DNA]</scope>
    <source>
        <strain evidence="8 9">MP06</strain>
    </source>
</reference>
<evidence type="ECO:0000256" key="1">
    <source>
        <dbReference type="ARBA" id="ARBA00017872"/>
    </source>
</evidence>
<evidence type="ECO:0000313" key="9">
    <source>
        <dbReference type="Proteomes" id="UP000029995"/>
    </source>
</evidence>
<feature type="domain" description="Tr-type G" evidence="7">
    <location>
        <begin position="10"/>
        <end position="286"/>
    </location>
</feature>
<dbReference type="SUPFAM" id="SSF50447">
    <property type="entry name" value="Translation proteins"/>
    <property type="match status" value="1"/>
</dbReference>
<dbReference type="EMBL" id="JANX01000012">
    <property type="protein sequence ID" value="KGM35768.1"/>
    <property type="molecule type" value="Genomic_DNA"/>
</dbReference>
<dbReference type="InterPro" id="IPR020568">
    <property type="entry name" value="Ribosomal_Su5_D2-typ_SF"/>
</dbReference>
<keyword evidence="3 8" id="KW-0251">Elongation factor</keyword>
<dbReference type="Pfam" id="PF22042">
    <property type="entry name" value="EF-G_D2"/>
    <property type="match status" value="1"/>
</dbReference>
<dbReference type="SUPFAM" id="SSF54211">
    <property type="entry name" value="Ribosomal protein S5 domain 2-like"/>
    <property type="match status" value="1"/>
</dbReference>